<evidence type="ECO:0000313" key="5">
    <source>
        <dbReference type="EMBL" id="PJC33829.1"/>
    </source>
</evidence>
<dbReference type="PANTHER" id="PTHR11586">
    <property type="entry name" value="TRNA-AMINOACYLATION COFACTOR ARC1 FAMILY MEMBER"/>
    <property type="match status" value="1"/>
</dbReference>
<dbReference type="InterPro" id="IPR002547">
    <property type="entry name" value="tRNA-bd_dom"/>
</dbReference>
<reference evidence="6" key="1">
    <citation type="submission" date="2017-09" db="EMBL/GenBank/DDBJ databases">
        <title>Depth-based differentiation of microbial function through sediment-hosted aquifers and enrichment of novel symbionts in the deep terrestrial subsurface.</title>
        <authorList>
            <person name="Probst A.J."/>
            <person name="Ladd B."/>
            <person name="Jarett J.K."/>
            <person name="Geller-Mcgrath D.E."/>
            <person name="Sieber C.M.K."/>
            <person name="Emerson J.B."/>
            <person name="Anantharaman K."/>
            <person name="Thomas B.C."/>
            <person name="Malmstrom R."/>
            <person name="Stieglmeier M."/>
            <person name="Klingl A."/>
            <person name="Woyke T."/>
            <person name="Ryan C.M."/>
            <person name="Banfield J.F."/>
        </authorList>
    </citation>
    <scope>NUCLEOTIDE SEQUENCE [LARGE SCALE GENOMIC DNA]</scope>
</reference>
<keyword evidence="2 3" id="KW-0694">RNA-binding</keyword>
<organism evidence="5 6">
    <name type="scientific">Candidatus Roizmanbacteria bacterium CG_4_9_14_0_2_um_filter_39_13</name>
    <dbReference type="NCBI Taxonomy" id="1974839"/>
    <lineage>
        <taxon>Bacteria</taxon>
        <taxon>Candidatus Roizmaniibacteriota</taxon>
    </lineage>
</organism>
<dbReference type="Proteomes" id="UP000231383">
    <property type="component" value="Unassembled WGS sequence"/>
</dbReference>
<dbReference type="InterPro" id="IPR051270">
    <property type="entry name" value="Tyrosine-tRNA_ligase_regulator"/>
</dbReference>
<gene>
    <name evidence="5" type="ORF">CO051_00980</name>
</gene>
<dbReference type="GO" id="GO:0000049">
    <property type="term" value="F:tRNA binding"/>
    <property type="evidence" value="ECO:0007669"/>
    <property type="project" value="UniProtKB-UniRule"/>
</dbReference>
<dbReference type="SUPFAM" id="SSF50249">
    <property type="entry name" value="Nucleic acid-binding proteins"/>
    <property type="match status" value="1"/>
</dbReference>
<dbReference type="AlphaFoldDB" id="A0A2M8F3G7"/>
<name>A0A2M8F3G7_9BACT</name>
<feature type="domain" description="TRNA-binding" evidence="4">
    <location>
        <begin position="9"/>
        <end position="111"/>
    </location>
</feature>
<dbReference type="Gene3D" id="2.40.50.140">
    <property type="entry name" value="Nucleic acid-binding proteins"/>
    <property type="match status" value="1"/>
</dbReference>
<evidence type="ECO:0000256" key="3">
    <source>
        <dbReference type="PROSITE-ProRule" id="PRU00209"/>
    </source>
</evidence>
<dbReference type="PROSITE" id="PS50886">
    <property type="entry name" value="TRBD"/>
    <property type="match status" value="1"/>
</dbReference>
<keyword evidence="1 3" id="KW-0820">tRNA-binding</keyword>
<sequence length="111" mass="12359">MKDTITFADFIKLDMQVGEVLEAIKVEDSNKLLKLTVNMGKATGIRTILTGMQKWYTPEDFIHKKFIFLVNLEPKKMAGSESQGMLMAADTNGEPKLIEAPTNLPIGSTIR</sequence>
<comment type="caution">
    <text evidence="5">The sequence shown here is derived from an EMBL/GenBank/DDBJ whole genome shotgun (WGS) entry which is preliminary data.</text>
</comment>
<dbReference type="Pfam" id="PF01588">
    <property type="entry name" value="tRNA_bind"/>
    <property type="match status" value="1"/>
</dbReference>
<dbReference type="PANTHER" id="PTHR11586:SF37">
    <property type="entry name" value="TRNA-BINDING DOMAIN-CONTAINING PROTEIN"/>
    <property type="match status" value="1"/>
</dbReference>
<protein>
    <recommendedName>
        <fullName evidence="4">tRNA-binding domain-containing protein</fullName>
    </recommendedName>
</protein>
<accession>A0A2M8F3G7</accession>
<evidence type="ECO:0000256" key="1">
    <source>
        <dbReference type="ARBA" id="ARBA00022555"/>
    </source>
</evidence>
<evidence type="ECO:0000313" key="6">
    <source>
        <dbReference type="Proteomes" id="UP000231383"/>
    </source>
</evidence>
<evidence type="ECO:0000256" key="2">
    <source>
        <dbReference type="ARBA" id="ARBA00022884"/>
    </source>
</evidence>
<dbReference type="InterPro" id="IPR012340">
    <property type="entry name" value="NA-bd_OB-fold"/>
</dbReference>
<dbReference type="EMBL" id="PFSC01000025">
    <property type="protein sequence ID" value="PJC33829.1"/>
    <property type="molecule type" value="Genomic_DNA"/>
</dbReference>
<evidence type="ECO:0000259" key="4">
    <source>
        <dbReference type="PROSITE" id="PS50886"/>
    </source>
</evidence>
<proteinExistence type="predicted"/>